<proteinExistence type="predicted"/>
<name>A0ABD2VUV4_9HYME</name>
<dbReference type="Proteomes" id="UP001627154">
    <property type="component" value="Unassembled WGS sequence"/>
</dbReference>
<feature type="transmembrane region" description="Helical" evidence="1">
    <location>
        <begin position="65"/>
        <end position="85"/>
    </location>
</feature>
<keyword evidence="3" id="KW-1185">Reference proteome</keyword>
<evidence type="ECO:0000313" key="3">
    <source>
        <dbReference type="Proteomes" id="UP001627154"/>
    </source>
</evidence>
<organism evidence="2 3">
    <name type="scientific">Trichogramma kaykai</name>
    <dbReference type="NCBI Taxonomy" id="54128"/>
    <lineage>
        <taxon>Eukaryota</taxon>
        <taxon>Metazoa</taxon>
        <taxon>Ecdysozoa</taxon>
        <taxon>Arthropoda</taxon>
        <taxon>Hexapoda</taxon>
        <taxon>Insecta</taxon>
        <taxon>Pterygota</taxon>
        <taxon>Neoptera</taxon>
        <taxon>Endopterygota</taxon>
        <taxon>Hymenoptera</taxon>
        <taxon>Apocrita</taxon>
        <taxon>Proctotrupomorpha</taxon>
        <taxon>Chalcidoidea</taxon>
        <taxon>Trichogrammatidae</taxon>
        <taxon>Trichogramma</taxon>
    </lineage>
</organism>
<protein>
    <submittedName>
        <fullName evidence="2">Uncharacterized protein</fullName>
    </submittedName>
</protein>
<sequence>MGNYIVDPKFNDPLFGPICASFLFQLSFATTSTTIMQLQGLLPVLVSQREQAVGLEGGAGWPSTAAVTTVLASMGGGLVGLGFSLNNPKGIDILSQINGILGAFGALVAVTGKVQYVMFVIKP</sequence>
<reference evidence="2 3" key="1">
    <citation type="journal article" date="2024" name="bioRxiv">
        <title>A reference genome for Trichogramma kaykai: A tiny desert-dwelling parasitoid wasp with competing sex-ratio distorters.</title>
        <authorList>
            <person name="Culotta J."/>
            <person name="Lindsey A.R."/>
        </authorList>
    </citation>
    <scope>NUCLEOTIDE SEQUENCE [LARGE SCALE GENOMIC DNA]</scope>
    <source>
        <strain evidence="2 3">KSX58</strain>
    </source>
</reference>
<dbReference type="EMBL" id="JBJJXI010000170">
    <property type="protein sequence ID" value="KAL3384499.1"/>
    <property type="molecule type" value="Genomic_DNA"/>
</dbReference>
<dbReference type="AlphaFoldDB" id="A0ABD2VUV4"/>
<evidence type="ECO:0000256" key="1">
    <source>
        <dbReference type="SAM" id="Phobius"/>
    </source>
</evidence>
<gene>
    <name evidence="2" type="ORF">TKK_019601</name>
</gene>
<feature type="transmembrane region" description="Helical" evidence="1">
    <location>
        <begin position="97"/>
        <end position="121"/>
    </location>
</feature>
<keyword evidence="1" id="KW-0812">Transmembrane</keyword>
<keyword evidence="1" id="KW-1133">Transmembrane helix</keyword>
<comment type="caution">
    <text evidence="2">The sequence shown here is derived from an EMBL/GenBank/DDBJ whole genome shotgun (WGS) entry which is preliminary data.</text>
</comment>
<keyword evidence="1" id="KW-0472">Membrane</keyword>
<evidence type="ECO:0000313" key="2">
    <source>
        <dbReference type="EMBL" id="KAL3384499.1"/>
    </source>
</evidence>
<accession>A0ABD2VUV4</accession>